<dbReference type="RefSeq" id="WP_006061043.1">
    <property type="nucleotide sequence ID" value="NZ_CABJCV010000008.1"/>
</dbReference>
<feature type="coiled-coil region" evidence="1">
    <location>
        <begin position="352"/>
        <end position="386"/>
    </location>
</feature>
<evidence type="ECO:0000313" key="2">
    <source>
        <dbReference type="EMBL" id="RGR74669.1"/>
    </source>
</evidence>
<organism evidence="2 3">
    <name type="scientific">Holdemania filiformis</name>
    <dbReference type="NCBI Taxonomy" id="61171"/>
    <lineage>
        <taxon>Bacteria</taxon>
        <taxon>Bacillati</taxon>
        <taxon>Bacillota</taxon>
        <taxon>Erysipelotrichia</taxon>
        <taxon>Erysipelotrichales</taxon>
        <taxon>Erysipelotrichaceae</taxon>
        <taxon>Holdemania</taxon>
    </lineage>
</organism>
<evidence type="ECO:0000256" key="1">
    <source>
        <dbReference type="SAM" id="Coils"/>
    </source>
</evidence>
<name>A0A412G2N0_9FIRM</name>
<dbReference type="EMBL" id="QRUP01000008">
    <property type="protein sequence ID" value="RGR74669.1"/>
    <property type="molecule type" value="Genomic_DNA"/>
</dbReference>
<accession>A0A412G2N0</accession>
<dbReference type="AlphaFoldDB" id="A0A412G2N0"/>
<dbReference type="InterPro" id="IPR007139">
    <property type="entry name" value="DUF349"/>
</dbReference>
<protein>
    <submittedName>
        <fullName evidence="2">DUF349 domain-containing protein</fullName>
    </submittedName>
</protein>
<sequence length="386" mass="45816">MAMDDMNEVRDFDEDIKDRKALIEEAKQLDLSKNWSEIASAVMNLKKRWKRISYWESAYEDELADEFEKMIDAFYAKRNEGFQSIQKAKEELIERAQVLAKSENWNQATEEMNELMRQWKAVGSAGKETDDQLWESFNEARNAFFDRKRQNWEERKAKSVNAQQVKKELIKKAEALADSEEWQKTSDQLRKLMEEWKNAGFAGKEVDDQLWNEFNEARQKFYDRRSAAYAQIHERQQQIAEKKKELIEQAAAIVAQKEYNRENTEKMKQLNVLWKEAGSCGKEKEDALWKEFRSAADDYFSGLKQFNEQRHNDWIKRMQDVRNRKMELIQSQQRQLKWMKNELPTLLSQTAADEMAEDIKDKEEFIQELEADLAEINEKLGVGSKK</sequence>
<evidence type="ECO:0000313" key="3">
    <source>
        <dbReference type="Proteomes" id="UP000284178"/>
    </source>
</evidence>
<dbReference type="Pfam" id="PF03993">
    <property type="entry name" value="DUF349"/>
    <property type="match status" value="3"/>
</dbReference>
<comment type="caution">
    <text evidence="2">The sequence shown here is derived from an EMBL/GenBank/DDBJ whole genome shotgun (WGS) entry which is preliminary data.</text>
</comment>
<dbReference type="Proteomes" id="UP000284178">
    <property type="component" value="Unassembled WGS sequence"/>
</dbReference>
<reference evidence="2 3" key="1">
    <citation type="submission" date="2018-08" db="EMBL/GenBank/DDBJ databases">
        <title>A genome reference for cultivated species of the human gut microbiota.</title>
        <authorList>
            <person name="Zou Y."/>
            <person name="Xue W."/>
            <person name="Luo G."/>
        </authorList>
    </citation>
    <scope>NUCLEOTIDE SEQUENCE [LARGE SCALE GENOMIC DNA]</scope>
    <source>
        <strain evidence="2 3">AF24-29</strain>
    </source>
</reference>
<gene>
    <name evidence="2" type="ORF">DWY25_07735</name>
</gene>
<keyword evidence="1" id="KW-0175">Coiled coil</keyword>
<dbReference type="GeneID" id="83015294"/>
<keyword evidence="3" id="KW-1185">Reference proteome</keyword>
<proteinExistence type="predicted"/>